<evidence type="ECO:0000256" key="8">
    <source>
        <dbReference type="SAM" id="SignalP"/>
    </source>
</evidence>
<keyword evidence="10" id="KW-1185">Reference proteome</keyword>
<evidence type="ECO:0000256" key="6">
    <source>
        <dbReference type="ARBA" id="ARBA00022963"/>
    </source>
</evidence>
<dbReference type="InterPro" id="IPR001087">
    <property type="entry name" value="GDSL"/>
</dbReference>
<keyword evidence="7" id="KW-0443">Lipid metabolism</keyword>
<evidence type="ECO:0000256" key="3">
    <source>
        <dbReference type="ARBA" id="ARBA00022525"/>
    </source>
</evidence>
<evidence type="ECO:0000256" key="1">
    <source>
        <dbReference type="ARBA" id="ARBA00004613"/>
    </source>
</evidence>
<reference evidence="10" key="1">
    <citation type="journal article" date="2019" name="Gigascience">
        <title>De novo genome assembly of the endangered Acer yangbiense, a plant species with extremely small populations endemic to Yunnan Province, China.</title>
        <authorList>
            <person name="Yang J."/>
            <person name="Wariss H.M."/>
            <person name="Tao L."/>
            <person name="Zhang R."/>
            <person name="Yun Q."/>
            <person name="Hollingsworth P."/>
            <person name="Dao Z."/>
            <person name="Luo G."/>
            <person name="Guo H."/>
            <person name="Ma Y."/>
            <person name="Sun W."/>
        </authorList>
    </citation>
    <scope>NUCLEOTIDE SEQUENCE [LARGE SCALE GENOMIC DNA]</scope>
    <source>
        <strain evidence="10">cv. Malutang</strain>
    </source>
</reference>
<dbReference type="PANTHER" id="PTHR45650">
    <property type="entry name" value="GDSL-LIKE LIPASE/ACYLHYDROLASE-RELATED"/>
    <property type="match status" value="1"/>
</dbReference>
<dbReference type="GO" id="GO:0005576">
    <property type="term" value="C:extracellular region"/>
    <property type="evidence" value="ECO:0007669"/>
    <property type="project" value="UniProtKB-SubCell"/>
</dbReference>
<dbReference type="InterPro" id="IPR051238">
    <property type="entry name" value="GDSL_esterase/lipase"/>
</dbReference>
<evidence type="ECO:0000256" key="2">
    <source>
        <dbReference type="ARBA" id="ARBA00008668"/>
    </source>
</evidence>
<sequence>MRSWTSYFLMFSLYLDLLLGSNGDVFRVPPLNVNQKDLLKLLELGDDIKFDVSALYVFGDSTVDSGNNNFLSSASKANYPPFGVDFADGKPTGRFSNGRIEADFIAQVAGLPFPPPCLGLSKEEQKTLRTGVNYGSSSCGVLPDTGKLFGTCLTFDMQTRLFETTVKNLQPLFDSPKMMADYLSKSLFFISIGNADISTGYDFLDNTTKQQTPFPKFAQAISQKFSDNIKRLYDLGARKFLVNSVGMMGCSPMVFNSKRSTTCDDEYNEHAQILNRLLSDLLPKLQSELVGSKFIFADVYKVFADIFASPNSYGFANTRDCCCVAGENGTRPCIRDIRPCNNRNDHVFFDPFHGSETTQFILAKRCLKESSICSPISLVDFLRA</sequence>
<name>A0A5C7GTA8_9ROSI</name>
<comment type="caution">
    <text evidence="9">The sequence shown here is derived from an EMBL/GenBank/DDBJ whole genome shotgun (WGS) entry which is preliminary data.</text>
</comment>
<evidence type="ECO:0000256" key="7">
    <source>
        <dbReference type="ARBA" id="ARBA00023098"/>
    </source>
</evidence>
<organism evidence="9 10">
    <name type="scientific">Acer yangbiense</name>
    <dbReference type="NCBI Taxonomy" id="1000413"/>
    <lineage>
        <taxon>Eukaryota</taxon>
        <taxon>Viridiplantae</taxon>
        <taxon>Streptophyta</taxon>
        <taxon>Embryophyta</taxon>
        <taxon>Tracheophyta</taxon>
        <taxon>Spermatophyta</taxon>
        <taxon>Magnoliopsida</taxon>
        <taxon>eudicotyledons</taxon>
        <taxon>Gunneridae</taxon>
        <taxon>Pentapetalae</taxon>
        <taxon>rosids</taxon>
        <taxon>malvids</taxon>
        <taxon>Sapindales</taxon>
        <taxon>Sapindaceae</taxon>
        <taxon>Hippocastanoideae</taxon>
        <taxon>Acereae</taxon>
        <taxon>Acer</taxon>
    </lineage>
</organism>
<keyword evidence="5" id="KW-0378">Hydrolase</keyword>
<dbReference type="InterPro" id="IPR036514">
    <property type="entry name" value="SGNH_hydro_sf"/>
</dbReference>
<keyword evidence="6" id="KW-0442">Lipid degradation</keyword>
<dbReference type="OrthoDB" id="1530612at2759"/>
<evidence type="ECO:0008006" key="11">
    <source>
        <dbReference type="Google" id="ProtNLM"/>
    </source>
</evidence>
<evidence type="ECO:0000256" key="5">
    <source>
        <dbReference type="ARBA" id="ARBA00022801"/>
    </source>
</evidence>
<keyword evidence="4 8" id="KW-0732">Signal</keyword>
<dbReference type="AlphaFoldDB" id="A0A5C7GTA8"/>
<protein>
    <recommendedName>
        <fullName evidence="11">GDSL esterase/lipase</fullName>
    </recommendedName>
</protein>
<evidence type="ECO:0000256" key="4">
    <source>
        <dbReference type="ARBA" id="ARBA00022729"/>
    </source>
</evidence>
<accession>A0A5C7GTA8</accession>
<dbReference type="EMBL" id="VAHF01000013">
    <property type="protein sequence ID" value="TXG47991.1"/>
    <property type="molecule type" value="Genomic_DNA"/>
</dbReference>
<dbReference type="GO" id="GO:0016042">
    <property type="term" value="P:lipid catabolic process"/>
    <property type="evidence" value="ECO:0007669"/>
    <property type="project" value="UniProtKB-KW"/>
</dbReference>
<dbReference type="InterPro" id="IPR035669">
    <property type="entry name" value="SGNH_plant_lipase-like"/>
</dbReference>
<dbReference type="Proteomes" id="UP000323000">
    <property type="component" value="Chromosome 13"/>
</dbReference>
<evidence type="ECO:0000313" key="9">
    <source>
        <dbReference type="EMBL" id="TXG47991.1"/>
    </source>
</evidence>
<comment type="similarity">
    <text evidence="2">Belongs to the 'GDSL' lipolytic enzyme family.</text>
</comment>
<gene>
    <name evidence="9" type="ORF">EZV62_027285</name>
</gene>
<dbReference type="PANTHER" id="PTHR45650:SF24">
    <property type="entry name" value="GDSL ESTERASE_LIPASE 7-LIKE"/>
    <property type="match status" value="1"/>
</dbReference>
<dbReference type="Pfam" id="PF00657">
    <property type="entry name" value="Lipase_GDSL"/>
    <property type="match status" value="1"/>
</dbReference>
<comment type="subcellular location">
    <subcellularLocation>
        <location evidence="1">Secreted</location>
    </subcellularLocation>
</comment>
<evidence type="ECO:0000313" key="10">
    <source>
        <dbReference type="Proteomes" id="UP000323000"/>
    </source>
</evidence>
<dbReference type="GO" id="GO:0016788">
    <property type="term" value="F:hydrolase activity, acting on ester bonds"/>
    <property type="evidence" value="ECO:0007669"/>
    <property type="project" value="InterPro"/>
</dbReference>
<keyword evidence="3" id="KW-0964">Secreted</keyword>
<dbReference type="CDD" id="cd01837">
    <property type="entry name" value="SGNH_plant_lipase_like"/>
    <property type="match status" value="1"/>
</dbReference>
<dbReference type="Gene3D" id="3.40.50.1110">
    <property type="entry name" value="SGNH hydrolase"/>
    <property type="match status" value="1"/>
</dbReference>
<feature type="chain" id="PRO_5022727259" description="GDSL esterase/lipase" evidence="8">
    <location>
        <begin position="21"/>
        <end position="384"/>
    </location>
</feature>
<proteinExistence type="inferred from homology"/>
<feature type="signal peptide" evidence="8">
    <location>
        <begin position="1"/>
        <end position="20"/>
    </location>
</feature>